<dbReference type="PANTHER" id="PTHR31001:SF50">
    <property type="entry name" value="ZN(II)2CYS6 TRANSCRIPTION FACTOR (EUROFUNG)"/>
    <property type="match status" value="1"/>
</dbReference>
<feature type="compositionally biased region" description="Polar residues" evidence="4">
    <location>
        <begin position="825"/>
        <end position="837"/>
    </location>
</feature>
<name>A0A161TQ50_XYLHT</name>
<keyword evidence="3" id="KW-0539">Nucleus</keyword>
<organism evidence="6 7">
    <name type="scientific">Xylona heveae (strain CBS 132557 / TC161)</name>
    <dbReference type="NCBI Taxonomy" id="1328760"/>
    <lineage>
        <taxon>Eukaryota</taxon>
        <taxon>Fungi</taxon>
        <taxon>Dikarya</taxon>
        <taxon>Ascomycota</taxon>
        <taxon>Pezizomycotina</taxon>
        <taxon>Xylonomycetes</taxon>
        <taxon>Xylonales</taxon>
        <taxon>Xylonaceae</taxon>
        <taxon>Xylona</taxon>
    </lineage>
</organism>
<dbReference type="STRING" id="1328760.A0A161TQ50"/>
<feature type="domain" description="Zn(2)-C6 fungal-type" evidence="5">
    <location>
        <begin position="56"/>
        <end position="85"/>
    </location>
</feature>
<dbReference type="InParanoid" id="A0A161TQ50"/>
<sequence length="879" mass="99467">MEFPSSFQAAGAHDSPHEDHEARRPSNPSSTASPASHRSPQNTITSPHQPAINIRSCITCRKRKVKCDKRQPCSNCTKQHIPCIFPSPGRAPRRPRHPPHGELLARLRRLEGVVQTMGGAQPEVNGKTEEKQDDEKSPLKSETGVDIANPELDELTLPKIYRIPGLKPENSTAGVEREFGRLMIIEDGRSQYVSNSFWANLNDEVQSLQGILEQDSEDEEDYSTPDTNPSISIHNHQGFLFEYSSLATNLRKFHPTPDQYDKMWDLYTTNIDPLLKVLHKPSAAKQIRQWRDNLDNVPKGMEALLFAIYYAVTTSLTPEETVLLFKEEKSTLLERYRFGCEQGLARAGFLDTQEMITLQAFVIFLVSVRRHDDSRFVWSLTGLAIRIAQSLGLHRDGTNFNLSPFEIDQRRRLWWQVVLLDIRSSEDYGTDPSVVEQAFDTLLPYNVNDSELDPDMKDPPTPHQGCTEMTFCLIRFEVTTTLRRLQYIPPGPSTCHYRAMTATLQEKEKWIEECHEYLEEKYLKYCNMNDPLDWVNATVARLIMAKMWLIVYHPLQRSPDGPKLPDDTRDRLFVTSVEIIEYSRLLETERRTFKWGWLFRTYVQWHALAFVLSELCNRTEGELVDRAWRAIESVFDAWGEFVVETKRGMLWRPIRKLVQRARAVRSQTECARSVEAAAAATAPIMASPSTTNNTADWVSTTPLTTTNSRHSIPSASSLAASPLETPGTTSATQNINPNARYGYTGGSFGVLPASGIFAGGAAQQSFLPLTSSPITSSPMTTSPAASRAPQLSPQQQQQQQSYHVAQQSLPHQQQQQQNFATDFNSVWSSPQDLSNAPGTAMLDSSLDEPVDWENLDALMRDFQNNANPGMTVFEPMEWW</sequence>
<dbReference type="GO" id="GO:0005634">
    <property type="term" value="C:nucleus"/>
    <property type="evidence" value="ECO:0007669"/>
    <property type="project" value="UniProtKB-SubCell"/>
</dbReference>
<evidence type="ECO:0000256" key="1">
    <source>
        <dbReference type="ARBA" id="ARBA00004123"/>
    </source>
</evidence>
<feature type="region of interest" description="Disordered" evidence="4">
    <location>
        <begin position="117"/>
        <end position="149"/>
    </location>
</feature>
<feature type="region of interest" description="Disordered" evidence="4">
    <location>
        <begin position="685"/>
        <end position="736"/>
    </location>
</feature>
<accession>A0A161TQ50</accession>
<dbReference type="GO" id="GO:0008270">
    <property type="term" value="F:zinc ion binding"/>
    <property type="evidence" value="ECO:0007669"/>
    <property type="project" value="InterPro"/>
</dbReference>
<gene>
    <name evidence="6" type="ORF">L228DRAFT_266766</name>
</gene>
<dbReference type="OrthoDB" id="3989227at2759"/>
<dbReference type="PROSITE" id="PS50048">
    <property type="entry name" value="ZN2_CY6_FUNGAL_2"/>
    <property type="match status" value="1"/>
</dbReference>
<dbReference type="InterPro" id="IPR036864">
    <property type="entry name" value="Zn2-C6_fun-type_DNA-bd_sf"/>
</dbReference>
<feature type="compositionally biased region" description="Polar residues" evidence="4">
    <location>
        <begin position="687"/>
        <end position="711"/>
    </location>
</feature>
<dbReference type="GO" id="GO:0006351">
    <property type="term" value="P:DNA-templated transcription"/>
    <property type="evidence" value="ECO:0007669"/>
    <property type="project" value="InterPro"/>
</dbReference>
<keyword evidence="7" id="KW-1185">Reference proteome</keyword>
<dbReference type="SMART" id="SM00906">
    <property type="entry name" value="Fungal_trans"/>
    <property type="match status" value="1"/>
</dbReference>
<dbReference type="Gene3D" id="4.10.240.10">
    <property type="entry name" value="Zn(2)-C6 fungal-type DNA-binding domain"/>
    <property type="match status" value="1"/>
</dbReference>
<dbReference type="FunCoup" id="A0A161TQ50">
    <property type="interactions" value="1202"/>
</dbReference>
<feature type="region of interest" description="Disordered" evidence="4">
    <location>
        <begin position="1"/>
        <end position="50"/>
    </location>
</feature>
<feature type="compositionally biased region" description="Low complexity" evidence="4">
    <location>
        <begin position="770"/>
        <end position="817"/>
    </location>
</feature>
<dbReference type="Proteomes" id="UP000076632">
    <property type="component" value="Unassembled WGS sequence"/>
</dbReference>
<dbReference type="SUPFAM" id="SSF57701">
    <property type="entry name" value="Zn2/Cys6 DNA-binding domain"/>
    <property type="match status" value="1"/>
</dbReference>
<evidence type="ECO:0000256" key="2">
    <source>
        <dbReference type="ARBA" id="ARBA00022723"/>
    </source>
</evidence>
<evidence type="ECO:0000259" key="5">
    <source>
        <dbReference type="PROSITE" id="PS50048"/>
    </source>
</evidence>
<comment type="subcellular location">
    <subcellularLocation>
        <location evidence="1">Nucleus</location>
    </subcellularLocation>
</comment>
<feature type="compositionally biased region" description="Basic and acidic residues" evidence="4">
    <location>
        <begin position="14"/>
        <end position="24"/>
    </location>
</feature>
<feature type="compositionally biased region" description="Polar residues" evidence="4">
    <location>
        <begin position="38"/>
        <end position="48"/>
    </location>
</feature>
<dbReference type="InterPro" id="IPR001138">
    <property type="entry name" value="Zn2Cys6_DnaBD"/>
</dbReference>
<feature type="region of interest" description="Disordered" evidence="4">
    <location>
        <begin position="825"/>
        <end position="844"/>
    </location>
</feature>
<reference evidence="6 7" key="1">
    <citation type="journal article" date="2016" name="Fungal Biol.">
        <title>The genome of Xylona heveae provides a window into fungal endophytism.</title>
        <authorList>
            <person name="Gazis R."/>
            <person name="Kuo A."/>
            <person name="Riley R."/>
            <person name="LaButti K."/>
            <person name="Lipzen A."/>
            <person name="Lin J."/>
            <person name="Amirebrahimi M."/>
            <person name="Hesse C.N."/>
            <person name="Spatafora J.W."/>
            <person name="Henrissat B."/>
            <person name="Hainaut M."/>
            <person name="Grigoriev I.V."/>
            <person name="Hibbett D.S."/>
        </authorList>
    </citation>
    <scope>NUCLEOTIDE SEQUENCE [LARGE SCALE GENOMIC DNA]</scope>
    <source>
        <strain evidence="6 7">TC161</strain>
    </source>
</reference>
<dbReference type="GO" id="GO:0003677">
    <property type="term" value="F:DNA binding"/>
    <property type="evidence" value="ECO:0007669"/>
    <property type="project" value="InterPro"/>
</dbReference>
<dbReference type="EMBL" id="KV407456">
    <property type="protein sequence ID" value="KZF24426.1"/>
    <property type="molecule type" value="Genomic_DNA"/>
</dbReference>
<proteinExistence type="predicted"/>
<dbReference type="GeneID" id="28900046"/>
<feature type="region of interest" description="Disordered" evidence="4">
    <location>
        <begin position="769"/>
        <end position="818"/>
    </location>
</feature>
<dbReference type="InterPro" id="IPR007219">
    <property type="entry name" value="XnlR_reg_dom"/>
</dbReference>
<evidence type="ECO:0000313" key="6">
    <source>
        <dbReference type="EMBL" id="KZF24426.1"/>
    </source>
</evidence>
<dbReference type="OMA" id="ISRIMMA"/>
<keyword evidence="2" id="KW-0479">Metal-binding</keyword>
<dbReference type="PANTHER" id="PTHR31001">
    <property type="entry name" value="UNCHARACTERIZED TRANSCRIPTIONAL REGULATORY PROTEIN"/>
    <property type="match status" value="1"/>
</dbReference>
<feature type="compositionally biased region" description="Low complexity" evidence="4">
    <location>
        <begin position="25"/>
        <end position="36"/>
    </location>
</feature>
<dbReference type="CDD" id="cd00067">
    <property type="entry name" value="GAL4"/>
    <property type="match status" value="1"/>
</dbReference>
<evidence type="ECO:0000256" key="4">
    <source>
        <dbReference type="SAM" id="MobiDB-lite"/>
    </source>
</evidence>
<feature type="compositionally biased region" description="Low complexity" evidence="4">
    <location>
        <begin position="713"/>
        <end position="723"/>
    </location>
</feature>
<protein>
    <recommendedName>
        <fullName evidence="5">Zn(2)-C6 fungal-type domain-containing protein</fullName>
    </recommendedName>
</protein>
<dbReference type="RefSeq" id="XP_018189981.1">
    <property type="nucleotide sequence ID" value="XM_018334909.1"/>
</dbReference>
<feature type="compositionally biased region" description="Polar residues" evidence="4">
    <location>
        <begin position="726"/>
        <end position="736"/>
    </location>
</feature>
<dbReference type="SMART" id="SM00066">
    <property type="entry name" value="GAL4"/>
    <property type="match status" value="1"/>
</dbReference>
<dbReference type="GO" id="GO:0000981">
    <property type="term" value="F:DNA-binding transcription factor activity, RNA polymerase II-specific"/>
    <property type="evidence" value="ECO:0007669"/>
    <property type="project" value="InterPro"/>
</dbReference>
<dbReference type="Pfam" id="PF04082">
    <property type="entry name" value="Fungal_trans"/>
    <property type="match status" value="1"/>
</dbReference>
<evidence type="ECO:0000313" key="7">
    <source>
        <dbReference type="Proteomes" id="UP000076632"/>
    </source>
</evidence>
<dbReference type="CDD" id="cd12148">
    <property type="entry name" value="fungal_TF_MHR"/>
    <property type="match status" value="1"/>
</dbReference>
<dbReference type="AlphaFoldDB" id="A0A161TQ50"/>
<evidence type="ECO:0000256" key="3">
    <source>
        <dbReference type="ARBA" id="ARBA00023242"/>
    </source>
</evidence>
<dbReference type="Pfam" id="PF00172">
    <property type="entry name" value="Zn_clus"/>
    <property type="match status" value="1"/>
</dbReference>
<dbReference type="PROSITE" id="PS00463">
    <property type="entry name" value="ZN2_CY6_FUNGAL_1"/>
    <property type="match status" value="1"/>
</dbReference>
<feature type="compositionally biased region" description="Basic and acidic residues" evidence="4">
    <location>
        <begin position="126"/>
        <end position="139"/>
    </location>
</feature>
<dbReference type="InterPro" id="IPR050613">
    <property type="entry name" value="Sec_Metabolite_Reg"/>
</dbReference>